<reference evidence="9 11" key="2">
    <citation type="submission" date="2018-11" db="EMBL/GenBank/DDBJ databases">
        <authorList>
            <consortium name="Pathogen Informatics"/>
        </authorList>
    </citation>
    <scope>NUCLEOTIDE SEQUENCE [LARGE SCALE GENOMIC DNA]</scope>
</reference>
<evidence type="ECO:0000313" key="9">
    <source>
        <dbReference type="EMBL" id="VDN60585.1"/>
    </source>
</evidence>
<keyword evidence="3" id="KW-0132">Cell division</keyword>
<dbReference type="GO" id="GO:1905786">
    <property type="term" value="P:positive regulation of anaphase-promoting complex-dependent catabolic process"/>
    <property type="evidence" value="ECO:0007669"/>
    <property type="project" value="TreeGrafter"/>
</dbReference>
<dbReference type="PROSITE" id="PS50294">
    <property type="entry name" value="WD_REPEATS_REGION"/>
    <property type="match status" value="2"/>
</dbReference>
<dbReference type="EMBL" id="UYYG01001225">
    <property type="protein sequence ID" value="VDN60585.1"/>
    <property type="molecule type" value="Genomic_DNA"/>
</dbReference>
<keyword evidence="11" id="KW-1185">Reference proteome</keyword>
<keyword evidence="4" id="KW-0677">Repeat</keyword>
<keyword evidence="5" id="KW-0498">Mitosis</keyword>
<dbReference type="STRING" id="318479.A0A0N4UME1"/>
<dbReference type="PANTHER" id="PTHR19918:SF8">
    <property type="entry name" value="FI02843P"/>
    <property type="match status" value="1"/>
</dbReference>
<protein>
    <submittedName>
        <fullName evidence="12">WD_REPEATS_REGION domain-containing protein</fullName>
    </submittedName>
</protein>
<proteinExistence type="inferred from homology"/>
<dbReference type="SUPFAM" id="SSF50998">
    <property type="entry name" value="Quinoprotein alcohol dehydrogenase-like"/>
    <property type="match status" value="1"/>
</dbReference>
<dbReference type="SMART" id="SM00320">
    <property type="entry name" value="WD40"/>
    <property type="match status" value="5"/>
</dbReference>
<evidence type="ECO:0000313" key="12">
    <source>
        <dbReference type="WBParaSite" id="DME_0000901201-mRNA-1"/>
    </source>
</evidence>
<comment type="similarity">
    <text evidence="1">Belongs to the WD repeat CDC20/Fizzy family.</text>
</comment>
<organism evidence="10 12">
    <name type="scientific">Dracunculus medinensis</name>
    <name type="common">Guinea worm</name>
    <dbReference type="NCBI Taxonomy" id="318479"/>
    <lineage>
        <taxon>Eukaryota</taxon>
        <taxon>Metazoa</taxon>
        <taxon>Ecdysozoa</taxon>
        <taxon>Nematoda</taxon>
        <taxon>Chromadorea</taxon>
        <taxon>Rhabditida</taxon>
        <taxon>Spirurina</taxon>
        <taxon>Dracunculoidea</taxon>
        <taxon>Dracunculidae</taxon>
        <taxon>Dracunculus</taxon>
    </lineage>
</organism>
<feature type="repeat" description="WD" evidence="7">
    <location>
        <begin position="477"/>
        <end position="508"/>
    </location>
</feature>
<keyword evidence="2 7" id="KW-0853">WD repeat</keyword>
<dbReference type="CDD" id="cd00200">
    <property type="entry name" value="WD40"/>
    <property type="match status" value="1"/>
</dbReference>
<feature type="domain" description="CDC20/Fizzy WD40" evidence="8">
    <location>
        <begin position="199"/>
        <end position="508"/>
    </location>
</feature>
<evidence type="ECO:0000256" key="7">
    <source>
        <dbReference type="PROSITE-ProRule" id="PRU00221"/>
    </source>
</evidence>
<evidence type="ECO:0000259" key="8">
    <source>
        <dbReference type="Pfam" id="PF24807"/>
    </source>
</evidence>
<evidence type="ECO:0000313" key="10">
    <source>
        <dbReference type="Proteomes" id="UP000038040"/>
    </source>
</evidence>
<feature type="repeat" description="WD" evidence="7">
    <location>
        <begin position="330"/>
        <end position="362"/>
    </location>
</feature>
<dbReference type="WBParaSite" id="DME_0000901201-mRNA-1">
    <property type="protein sequence ID" value="DME_0000901201-mRNA-1"/>
    <property type="gene ID" value="DME_0000901201"/>
</dbReference>
<feature type="repeat" description="WD" evidence="7">
    <location>
        <begin position="389"/>
        <end position="433"/>
    </location>
</feature>
<keyword evidence="6" id="KW-0131">Cell cycle</keyword>
<evidence type="ECO:0000256" key="2">
    <source>
        <dbReference type="ARBA" id="ARBA00022574"/>
    </source>
</evidence>
<reference evidence="12" key="1">
    <citation type="submission" date="2017-02" db="UniProtKB">
        <authorList>
            <consortium name="WormBaseParasite"/>
        </authorList>
    </citation>
    <scope>IDENTIFICATION</scope>
</reference>
<dbReference type="InterPro" id="IPR001680">
    <property type="entry name" value="WD40_rpt"/>
</dbReference>
<dbReference type="Gene3D" id="2.130.10.10">
    <property type="entry name" value="YVTN repeat-like/Quinoprotein amine dehydrogenase"/>
    <property type="match status" value="1"/>
</dbReference>
<dbReference type="InterPro" id="IPR056150">
    <property type="entry name" value="WD40_CDC20-Fz"/>
</dbReference>
<dbReference type="Proteomes" id="UP000274756">
    <property type="component" value="Unassembled WGS sequence"/>
</dbReference>
<dbReference type="GO" id="GO:0051301">
    <property type="term" value="P:cell division"/>
    <property type="evidence" value="ECO:0007669"/>
    <property type="project" value="UniProtKB-KW"/>
</dbReference>
<evidence type="ECO:0000256" key="3">
    <source>
        <dbReference type="ARBA" id="ARBA00022618"/>
    </source>
</evidence>
<dbReference type="InterPro" id="IPR011047">
    <property type="entry name" value="Quinoprotein_ADH-like_sf"/>
</dbReference>
<accession>A0A0N4UME1</accession>
<dbReference type="Pfam" id="PF24807">
    <property type="entry name" value="WD40_CDC20-Fz"/>
    <property type="match status" value="1"/>
</dbReference>
<dbReference type="GO" id="GO:0031145">
    <property type="term" value="P:anaphase-promoting complex-dependent catabolic process"/>
    <property type="evidence" value="ECO:0007669"/>
    <property type="project" value="TreeGrafter"/>
</dbReference>
<dbReference type="InterPro" id="IPR033010">
    <property type="entry name" value="Cdc20/Fizzy"/>
</dbReference>
<dbReference type="InterPro" id="IPR019775">
    <property type="entry name" value="WD40_repeat_CS"/>
</dbReference>
<dbReference type="OrthoDB" id="10263272at2759"/>
<dbReference type="PROSITE" id="PS50082">
    <property type="entry name" value="WD_REPEATS_2"/>
    <property type="match status" value="3"/>
</dbReference>
<evidence type="ECO:0000256" key="6">
    <source>
        <dbReference type="ARBA" id="ARBA00023306"/>
    </source>
</evidence>
<evidence type="ECO:0000256" key="5">
    <source>
        <dbReference type="ARBA" id="ARBA00022776"/>
    </source>
</evidence>
<evidence type="ECO:0000313" key="11">
    <source>
        <dbReference type="Proteomes" id="UP000274756"/>
    </source>
</evidence>
<dbReference type="GO" id="GO:0010997">
    <property type="term" value="F:anaphase-promoting complex binding"/>
    <property type="evidence" value="ECO:0007669"/>
    <property type="project" value="InterPro"/>
</dbReference>
<evidence type="ECO:0000256" key="1">
    <source>
        <dbReference type="ARBA" id="ARBA00006445"/>
    </source>
</evidence>
<dbReference type="Proteomes" id="UP000038040">
    <property type="component" value="Unplaced"/>
</dbReference>
<name>A0A0N4UME1_DRAME</name>
<dbReference type="PROSITE" id="PS00678">
    <property type="entry name" value="WD_REPEATS_1"/>
    <property type="match status" value="1"/>
</dbReference>
<dbReference type="InterPro" id="IPR015943">
    <property type="entry name" value="WD40/YVTN_repeat-like_dom_sf"/>
</dbReference>
<gene>
    <name evidence="9" type="ORF">DME_LOCUS10558</name>
</gene>
<evidence type="ECO:0000256" key="4">
    <source>
        <dbReference type="ARBA" id="ARBA00022737"/>
    </source>
</evidence>
<sequence length="535" mass="59456">MATNESRSKTPVLEMTTQISELSLNGTSRTPSGSLCLNGSLNSALQTQSNLNTNIPFNKAKGGLKRRELTPSRNPNFMGIGGGDRYIPCRSSTQFEYANHCLVNHNVQGELLSLSGSLPSISPGRKEEKKYMMHLMRAKSAGEVNIDDERILIYRRGQAPPVSGQPTHRKVLYSSTNALPISSARKGLRHIPTTPERILDAPNYIDDYYLNLIDWGHHNCVGVALAYSVYLWNAGSGEIETLFELPSERGTFISSVKWAGEGPYLAIGLSDGQIKIFDPTKPNCLLRTMQTQITRIPSLSWRQHVLSAGCRSGRIYNHDVRIANHHIGTFESHTQEVCGLVWSPNGRYLASGGGDDLVNIWKPEMISSNNPVSSLFCFIIKLMEPFHTFTDHTASVKALAFDPNSTEHLASGGGTNDRSIKIWNITSGTLCSSEQTESQVNAILFSRHYKEIITGHGYPRNDLKIWKYPSMTCVQTLTGHTERVLNLCRSPCGQYVISASGDETLRLWWCFKTSKNPKPLSNAIKKRTILQQSVR</sequence>
<dbReference type="GO" id="GO:0005680">
    <property type="term" value="C:anaphase-promoting complex"/>
    <property type="evidence" value="ECO:0007669"/>
    <property type="project" value="TreeGrafter"/>
</dbReference>
<dbReference type="AlphaFoldDB" id="A0A0N4UME1"/>
<dbReference type="PANTHER" id="PTHR19918">
    <property type="entry name" value="CELL DIVISION CYCLE 20 CDC20 FIZZY -RELATED"/>
    <property type="match status" value="1"/>
</dbReference>
<dbReference type="GO" id="GO:1990757">
    <property type="term" value="F:ubiquitin ligase activator activity"/>
    <property type="evidence" value="ECO:0007669"/>
    <property type="project" value="TreeGrafter"/>
</dbReference>